<dbReference type="AlphaFoldDB" id="A0A133U8B3"/>
<dbReference type="Pfam" id="PF12838">
    <property type="entry name" value="Fer4_7"/>
    <property type="match status" value="1"/>
</dbReference>
<dbReference type="PROSITE" id="PS51379">
    <property type="entry name" value="4FE4S_FER_2"/>
    <property type="match status" value="1"/>
</dbReference>
<dbReference type="EMBL" id="LHXJ01000047">
    <property type="protein sequence ID" value="KXA90443.1"/>
    <property type="molecule type" value="Genomic_DNA"/>
</dbReference>
<feature type="compositionally biased region" description="Basic and acidic residues" evidence="1">
    <location>
        <begin position="28"/>
        <end position="40"/>
    </location>
</feature>
<dbReference type="InterPro" id="IPR017896">
    <property type="entry name" value="4Fe4S_Fe-S-bd"/>
</dbReference>
<evidence type="ECO:0000313" key="3">
    <source>
        <dbReference type="EMBL" id="KXA90443.1"/>
    </source>
</evidence>
<evidence type="ECO:0000313" key="4">
    <source>
        <dbReference type="Proteomes" id="UP000070163"/>
    </source>
</evidence>
<dbReference type="PANTHER" id="PTHR42827:SF1">
    <property type="entry name" value="IRON-SULFUR CLUSTER-BINDING PROTEIN"/>
    <property type="match status" value="1"/>
</dbReference>
<feature type="domain" description="4Fe-4S ferredoxin-type" evidence="2">
    <location>
        <begin position="251"/>
        <end position="287"/>
    </location>
</feature>
<organism evidence="3 4">
    <name type="scientific">candidate division MSBL1 archaeon SCGC-AAA259A05</name>
    <dbReference type="NCBI Taxonomy" id="1698259"/>
    <lineage>
        <taxon>Archaea</taxon>
        <taxon>Methanobacteriati</taxon>
        <taxon>Methanobacteriota</taxon>
        <taxon>candidate division MSBL1</taxon>
    </lineage>
</organism>
<accession>A0A133U8B3</accession>
<name>A0A133U8B3_9EURY</name>
<evidence type="ECO:0000256" key="1">
    <source>
        <dbReference type="SAM" id="MobiDB-lite"/>
    </source>
</evidence>
<sequence>MPPAKLSGERLQENPSATLVWLFPRGTPADRGEAGEERENNWTAVRRPKPASSKENYRKMKNLLGQSYKQKPDLQRPEQMTGVILIDRERRDKEIKGEKMGNLKEEVINFAKETGAELVGVMDLNGVDFPAGHSPKDYLPEASSAVSFALSLNKGNVLNLPDSRNGYMLEFNEVNRELNSINHQIGRFLEKKGFLSFGVPGTASKGDEERLAADISHKHMAVRAGIGEFGINNLIITEEHGPCIRFSTLVTTANIDPTGENLKGLCDKCERCVEICPVDALSNWEENYSPRNGWRIDKESCYHRIFVQLNGKRCGLCIKACPYSKK</sequence>
<dbReference type="PROSITE" id="PS00198">
    <property type="entry name" value="4FE4S_FER_1"/>
    <property type="match status" value="1"/>
</dbReference>
<dbReference type="GO" id="GO:0016491">
    <property type="term" value="F:oxidoreductase activity"/>
    <property type="evidence" value="ECO:0007669"/>
    <property type="project" value="UniProtKB-ARBA"/>
</dbReference>
<dbReference type="PANTHER" id="PTHR42827">
    <property type="entry name" value="IRON-SULFUR CLUSTER-BINDING PROTEIN-RELATED"/>
    <property type="match status" value="1"/>
</dbReference>
<keyword evidence="4" id="KW-1185">Reference proteome</keyword>
<dbReference type="Proteomes" id="UP000070163">
    <property type="component" value="Unassembled WGS sequence"/>
</dbReference>
<dbReference type="SUPFAM" id="SSF54862">
    <property type="entry name" value="4Fe-4S ferredoxins"/>
    <property type="match status" value="1"/>
</dbReference>
<proteinExistence type="predicted"/>
<evidence type="ECO:0000259" key="2">
    <source>
        <dbReference type="PROSITE" id="PS51379"/>
    </source>
</evidence>
<protein>
    <recommendedName>
        <fullName evidence="2">4Fe-4S ferredoxin-type domain-containing protein</fullName>
    </recommendedName>
</protein>
<gene>
    <name evidence="3" type="ORF">AKJ57_04130</name>
</gene>
<feature type="region of interest" description="Disordered" evidence="1">
    <location>
        <begin position="24"/>
        <end position="54"/>
    </location>
</feature>
<dbReference type="InterPro" id="IPR017900">
    <property type="entry name" value="4Fe4S_Fe_S_CS"/>
</dbReference>
<comment type="caution">
    <text evidence="3">The sequence shown here is derived from an EMBL/GenBank/DDBJ whole genome shotgun (WGS) entry which is preliminary data.</text>
</comment>
<dbReference type="Gene3D" id="3.30.70.20">
    <property type="match status" value="1"/>
</dbReference>
<reference evidence="3 4" key="1">
    <citation type="journal article" date="2016" name="Sci. Rep.">
        <title>Metabolic traits of an uncultured archaeal lineage -MSBL1- from brine pools of the Red Sea.</title>
        <authorList>
            <person name="Mwirichia R."/>
            <person name="Alam I."/>
            <person name="Rashid M."/>
            <person name="Vinu M."/>
            <person name="Ba-Alawi W."/>
            <person name="Anthony Kamau A."/>
            <person name="Kamanda Ngugi D."/>
            <person name="Goker M."/>
            <person name="Klenk H.P."/>
            <person name="Bajic V."/>
            <person name="Stingl U."/>
        </authorList>
    </citation>
    <scope>NUCLEOTIDE SEQUENCE [LARGE SCALE GENOMIC DNA]</scope>
    <source>
        <strain evidence="3">SCGC-AAA259A05</strain>
    </source>
</reference>